<accession>A0A8J6DW13</accession>
<evidence type="ECO:0000256" key="2">
    <source>
        <dbReference type="SAM" id="MobiDB-lite"/>
    </source>
</evidence>
<dbReference type="AlphaFoldDB" id="A0A8J6DW13"/>
<reference evidence="3" key="1">
    <citation type="journal article" date="2021" name="Evol. Appl.">
        <title>The genome of the Pyrenean desman and the effects of bottlenecks and inbreeding on the genomic landscape of an endangered species.</title>
        <authorList>
            <person name="Escoda L."/>
            <person name="Castresana J."/>
        </authorList>
    </citation>
    <scope>NUCLEOTIDE SEQUENCE</scope>
    <source>
        <strain evidence="3">IBE-C5619</strain>
    </source>
</reference>
<protein>
    <submittedName>
        <fullName evidence="3">Glucose-induced degradation protein 4</fullName>
    </submittedName>
</protein>
<name>A0A8J6DW13_GALPY</name>
<dbReference type="EMBL" id="JAGFMF010011456">
    <property type="protein sequence ID" value="KAG8521900.1"/>
    <property type="molecule type" value="Genomic_DNA"/>
</dbReference>
<dbReference type="PANTHER" id="PTHR14534:SF3">
    <property type="entry name" value="GID COMPLEX SUBUNIT 4 HOMOLOG"/>
    <property type="match status" value="1"/>
</dbReference>
<comment type="similarity">
    <text evidence="1">Belongs to the GID4/VID24 family.</text>
</comment>
<feature type="region of interest" description="Disordered" evidence="2">
    <location>
        <begin position="14"/>
        <end position="62"/>
    </location>
</feature>
<dbReference type="GO" id="GO:0005773">
    <property type="term" value="C:vacuole"/>
    <property type="evidence" value="ECO:0007669"/>
    <property type="project" value="GOC"/>
</dbReference>
<dbReference type="GO" id="GO:0007039">
    <property type="term" value="P:protein catabolic process in the vacuole"/>
    <property type="evidence" value="ECO:0007669"/>
    <property type="project" value="TreeGrafter"/>
</dbReference>
<dbReference type="InterPro" id="IPR018618">
    <property type="entry name" value="GID4/10-like"/>
</dbReference>
<evidence type="ECO:0000313" key="4">
    <source>
        <dbReference type="Proteomes" id="UP000700334"/>
    </source>
</evidence>
<evidence type="ECO:0000313" key="3">
    <source>
        <dbReference type="EMBL" id="KAG8521900.1"/>
    </source>
</evidence>
<gene>
    <name evidence="3" type="ORF">J0S82_000181</name>
</gene>
<dbReference type="Pfam" id="PF09783">
    <property type="entry name" value="Vac_ImportDeg"/>
    <property type="match status" value="1"/>
</dbReference>
<dbReference type="GO" id="GO:0045721">
    <property type="term" value="P:negative regulation of gluconeogenesis"/>
    <property type="evidence" value="ECO:0007669"/>
    <property type="project" value="TreeGrafter"/>
</dbReference>
<dbReference type="OrthoDB" id="62at2759"/>
<sequence length="328" mass="35787">QSEEVVCVCEGKWGGGLSSRRGGPALRSSGPGGGPSARSANCGRVVPPPAPHLARARHGPSLPATLLGSRAAAAVPLPLPPTLAPGDPAMPVRTECPPPAGASAASAASLIPPPPINTQQPGVATSLLYSGSKFRGHQKSKGNSYDVEVVLQHVDTGNSYLCGYLKIKGLTEEYPTLTTFFEGEIISKKHPFLTRKWDADEDVDRKHWGKFLAFYQYAKSFNSDDFDYEELKNGDYVFMRWKEQFLVPDHTIKDISGASFAGFYYICFQKSAASIEGYYYHRSSEWYQSLNLTHVPEHSAPIYEFRLASESMNVNPQNPRSMADQQGG</sequence>
<feature type="non-terminal residue" evidence="3">
    <location>
        <position position="1"/>
    </location>
</feature>
<dbReference type="Proteomes" id="UP000700334">
    <property type="component" value="Unassembled WGS sequence"/>
</dbReference>
<feature type="compositionally biased region" description="Low complexity" evidence="2">
    <location>
        <begin position="18"/>
        <end position="29"/>
    </location>
</feature>
<organism evidence="3 4">
    <name type="scientific">Galemys pyrenaicus</name>
    <name type="common">Iberian desman</name>
    <name type="synonym">Pyrenean desman</name>
    <dbReference type="NCBI Taxonomy" id="202257"/>
    <lineage>
        <taxon>Eukaryota</taxon>
        <taxon>Metazoa</taxon>
        <taxon>Chordata</taxon>
        <taxon>Craniata</taxon>
        <taxon>Vertebrata</taxon>
        <taxon>Euteleostomi</taxon>
        <taxon>Mammalia</taxon>
        <taxon>Eutheria</taxon>
        <taxon>Laurasiatheria</taxon>
        <taxon>Eulipotyphla</taxon>
        <taxon>Talpidae</taxon>
        <taxon>Galemys</taxon>
    </lineage>
</organism>
<keyword evidence="4" id="KW-1185">Reference proteome</keyword>
<dbReference type="GO" id="GO:0006623">
    <property type="term" value="P:protein targeting to vacuole"/>
    <property type="evidence" value="ECO:0007669"/>
    <property type="project" value="TreeGrafter"/>
</dbReference>
<dbReference type="PANTHER" id="PTHR14534">
    <property type="entry name" value="VACUOLAR IMPORT AND DEGRADATION PROTEIN 24"/>
    <property type="match status" value="1"/>
</dbReference>
<proteinExistence type="inferred from homology"/>
<dbReference type="GO" id="GO:0043161">
    <property type="term" value="P:proteasome-mediated ubiquitin-dependent protein catabolic process"/>
    <property type="evidence" value="ECO:0007669"/>
    <property type="project" value="TreeGrafter"/>
</dbReference>
<dbReference type="GO" id="GO:0034657">
    <property type="term" value="C:GID complex"/>
    <property type="evidence" value="ECO:0007669"/>
    <property type="project" value="TreeGrafter"/>
</dbReference>
<comment type="caution">
    <text evidence="3">The sequence shown here is derived from an EMBL/GenBank/DDBJ whole genome shotgun (WGS) entry which is preliminary data.</text>
</comment>
<evidence type="ECO:0000256" key="1">
    <source>
        <dbReference type="ARBA" id="ARBA00061469"/>
    </source>
</evidence>